<dbReference type="Proteomes" id="UP001337655">
    <property type="component" value="Unassembled WGS sequence"/>
</dbReference>
<evidence type="ECO:0000256" key="3">
    <source>
        <dbReference type="ARBA" id="ARBA00012922"/>
    </source>
</evidence>
<comment type="catalytic activity">
    <reaction evidence="1">
        <text>a monocarboxylic acid amide + H2O = a monocarboxylate + NH4(+)</text>
        <dbReference type="Rhea" id="RHEA:12020"/>
        <dbReference type="ChEBI" id="CHEBI:15377"/>
        <dbReference type="ChEBI" id="CHEBI:28938"/>
        <dbReference type="ChEBI" id="CHEBI:35757"/>
        <dbReference type="ChEBI" id="CHEBI:83628"/>
        <dbReference type="EC" id="3.5.1.4"/>
    </reaction>
</comment>
<evidence type="ECO:0000256" key="1">
    <source>
        <dbReference type="ARBA" id="ARBA00001311"/>
    </source>
</evidence>
<dbReference type="InterPro" id="IPR020556">
    <property type="entry name" value="Amidase_CS"/>
</dbReference>
<dbReference type="GeneID" id="89929046"/>
<dbReference type="PIRSF" id="PIRSF001221">
    <property type="entry name" value="Amidase_fungi"/>
    <property type="match status" value="1"/>
</dbReference>
<comment type="caution">
    <text evidence="8">The sequence shown here is derived from an EMBL/GenBank/DDBJ whole genome shotgun (WGS) entry which is preliminary data.</text>
</comment>
<keyword evidence="4" id="KW-0378">Hydrolase</keyword>
<feature type="active site" description="Charge relay system" evidence="5">
    <location>
        <position position="215"/>
    </location>
</feature>
<proteinExistence type="inferred from homology"/>
<gene>
    <name evidence="8" type="ORF">LTR77_007710</name>
</gene>
<feature type="domain" description="Amidase" evidence="7">
    <location>
        <begin position="76"/>
        <end position="543"/>
    </location>
</feature>
<feature type="binding site" evidence="6">
    <location>
        <position position="189"/>
    </location>
    <ligand>
        <name>substrate</name>
    </ligand>
</feature>
<dbReference type="GO" id="GO:0004040">
    <property type="term" value="F:amidase activity"/>
    <property type="evidence" value="ECO:0007669"/>
    <property type="project" value="UniProtKB-EC"/>
</dbReference>
<evidence type="ECO:0000259" key="7">
    <source>
        <dbReference type="Pfam" id="PF01425"/>
    </source>
</evidence>
<dbReference type="PANTHER" id="PTHR46072">
    <property type="entry name" value="AMIDASE-RELATED-RELATED"/>
    <property type="match status" value="1"/>
</dbReference>
<dbReference type="RefSeq" id="XP_064656789.1">
    <property type="nucleotide sequence ID" value="XM_064804947.1"/>
</dbReference>
<evidence type="ECO:0000313" key="9">
    <source>
        <dbReference type="Proteomes" id="UP001337655"/>
    </source>
</evidence>
<feature type="active site" description="Acyl-ester intermediate" evidence="5">
    <location>
        <position position="239"/>
    </location>
</feature>
<dbReference type="AlphaFoldDB" id="A0AAV9P398"/>
<dbReference type="EC" id="3.5.1.4" evidence="3"/>
<dbReference type="InterPro" id="IPR036928">
    <property type="entry name" value="AS_sf"/>
</dbReference>
<evidence type="ECO:0000256" key="5">
    <source>
        <dbReference type="PIRSR" id="PIRSR001221-1"/>
    </source>
</evidence>
<evidence type="ECO:0000256" key="4">
    <source>
        <dbReference type="ARBA" id="ARBA00022801"/>
    </source>
</evidence>
<evidence type="ECO:0000313" key="8">
    <source>
        <dbReference type="EMBL" id="KAK5166981.1"/>
    </source>
</evidence>
<evidence type="ECO:0000256" key="2">
    <source>
        <dbReference type="ARBA" id="ARBA00009199"/>
    </source>
</evidence>
<dbReference type="Pfam" id="PF01425">
    <property type="entry name" value="Amidase"/>
    <property type="match status" value="1"/>
</dbReference>
<dbReference type="PROSITE" id="PS00571">
    <property type="entry name" value="AMIDASES"/>
    <property type="match status" value="1"/>
</dbReference>
<reference evidence="8 9" key="1">
    <citation type="submission" date="2023-08" db="EMBL/GenBank/DDBJ databases">
        <title>Black Yeasts Isolated from many extreme environments.</title>
        <authorList>
            <person name="Coleine C."/>
            <person name="Stajich J.E."/>
            <person name="Selbmann L."/>
        </authorList>
    </citation>
    <scope>NUCLEOTIDE SEQUENCE [LARGE SCALE GENOMIC DNA]</scope>
    <source>
        <strain evidence="8 9">CCFEE 5935</strain>
    </source>
</reference>
<accession>A0AAV9P398</accession>
<comment type="similarity">
    <text evidence="2">Belongs to the amidase family.</text>
</comment>
<dbReference type="Gene3D" id="3.90.1300.10">
    <property type="entry name" value="Amidase signature (AS) domain"/>
    <property type="match status" value="1"/>
</dbReference>
<feature type="binding site" evidence="6">
    <location>
        <position position="215"/>
    </location>
    <ligand>
        <name>substrate</name>
    </ligand>
</feature>
<feature type="active site" description="Charge relay system" evidence="5">
    <location>
        <position position="131"/>
    </location>
</feature>
<name>A0AAV9P398_9PEZI</name>
<keyword evidence="9" id="KW-1185">Reference proteome</keyword>
<sequence>MSSDWKKTAKDKAESVLNLIPKEWRLEKIPSIEEQRDVTGSYVQQFLSRQEIEITETDAVGIVAHTSSGTWKSVDVAKAFCHRAALAHQLLNCLHEIFFDQAIKDAEELDQYYAKHKKPIGPLHGLPVSLKDQFHVKGVETHMGYVGWIGTFQGKKGTGKEKKFESEMVKELRQLGAILYVKTSVPHTLMAGETVNNIIGYTRGPKNRNLSCGGSSGGEGALIGIRGSPVGFGTDIGGSIRIPAAFNGLFGIRPSSGRMPYEGMANSMDGQNSVLSVVGPLATSPDGLKLVMQALLMTKPWLHDPLVHEIPWRTDAELAVSDPVRRFSKPLTFGVLRNDGSCTPHPPVARAVEKVVQVLTEKGHTMIDWKPTPSHAKVCEVCYKCWDFDGGADLRDSFALSGEDQAPQAMVTDNAQANASDIMAANIEKREVQKDYMEYWNSTSDLTGTGEPVDAVIAPLAPFAAARENGYTYYGYSVWVNLLDYTSVVLPVTNVDKNVDKKYSDFNAINETDQKTQDTYDPDVYDGAHVSIQLVGRRLQEEKMIALAKYVEEALKA</sequence>
<dbReference type="EMBL" id="JAVRRT010000012">
    <property type="protein sequence ID" value="KAK5166981.1"/>
    <property type="molecule type" value="Genomic_DNA"/>
</dbReference>
<dbReference type="SUPFAM" id="SSF75304">
    <property type="entry name" value="Amidase signature (AS) enzymes"/>
    <property type="match status" value="1"/>
</dbReference>
<organism evidence="8 9">
    <name type="scientific">Saxophila tyrrhenica</name>
    <dbReference type="NCBI Taxonomy" id="1690608"/>
    <lineage>
        <taxon>Eukaryota</taxon>
        <taxon>Fungi</taxon>
        <taxon>Dikarya</taxon>
        <taxon>Ascomycota</taxon>
        <taxon>Pezizomycotina</taxon>
        <taxon>Dothideomycetes</taxon>
        <taxon>Dothideomycetidae</taxon>
        <taxon>Mycosphaerellales</taxon>
        <taxon>Extremaceae</taxon>
        <taxon>Saxophila</taxon>
    </lineage>
</organism>
<protein>
    <recommendedName>
        <fullName evidence="3">amidase</fullName>
        <ecNumber evidence="3">3.5.1.4</ecNumber>
    </recommendedName>
</protein>
<evidence type="ECO:0000256" key="6">
    <source>
        <dbReference type="PIRSR" id="PIRSR001221-2"/>
    </source>
</evidence>
<dbReference type="PANTHER" id="PTHR46072:SF7">
    <property type="entry name" value="AMIDASE"/>
    <property type="match status" value="1"/>
</dbReference>
<feature type="binding site" evidence="6">
    <location>
        <begin position="236"/>
        <end position="239"/>
    </location>
    <ligand>
        <name>substrate</name>
    </ligand>
</feature>
<dbReference type="InterPro" id="IPR023631">
    <property type="entry name" value="Amidase_dom"/>
</dbReference>